<dbReference type="PANTHER" id="PTHR11102">
    <property type="entry name" value="SEL-1-LIKE PROTEIN"/>
    <property type="match status" value="1"/>
</dbReference>
<gene>
    <name evidence="5" type="ORF">APAC_0821</name>
</gene>
<keyword evidence="6" id="KW-1185">Reference proteome</keyword>
<dbReference type="InterPro" id="IPR050767">
    <property type="entry name" value="Sel1_AlgK"/>
</dbReference>
<evidence type="ECO:0000256" key="3">
    <source>
        <dbReference type="ARBA" id="ARBA00023157"/>
    </source>
</evidence>
<dbReference type="InterPro" id="IPR006597">
    <property type="entry name" value="Sel1-like"/>
</dbReference>
<dbReference type="InterPro" id="IPR011990">
    <property type="entry name" value="TPR-like_helical_dom_sf"/>
</dbReference>
<dbReference type="GO" id="GO:0008800">
    <property type="term" value="F:beta-lactamase activity"/>
    <property type="evidence" value="ECO:0007669"/>
    <property type="project" value="UniProtKB-EC"/>
</dbReference>
<organism evidence="5 6">
    <name type="scientific">Malaciobacter pacificus</name>
    <dbReference type="NCBI Taxonomy" id="1080223"/>
    <lineage>
        <taxon>Bacteria</taxon>
        <taxon>Pseudomonadati</taxon>
        <taxon>Campylobacterota</taxon>
        <taxon>Epsilonproteobacteria</taxon>
        <taxon>Campylobacterales</taxon>
        <taxon>Arcobacteraceae</taxon>
        <taxon>Malaciobacter</taxon>
    </lineage>
</organism>
<dbReference type="SMART" id="SM00671">
    <property type="entry name" value="SEL1"/>
    <property type="match status" value="3"/>
</dbReference>
<dbReference type="RefSeq" id="WP_130232915.1">
    <property type="nucleotide sequence ID" value="NZ_BMEF01000005.1"/>
</dbReference>
<protein>
    <recommendedName>
        <fullName evidence="2">beta-lactamase</fullName>
        <ecNumber evidence="2">3.5.2.6</ecNumber>
    </recommendedName>
</protein>
<reference evidence="5" key="2">
    <citation type="submission" date="2019-09" db="EMBL/GenBank/DDBJ databases">
        <title>Taxonomic note: a critical rebuttal of the proposed division of the genus Arcobacter into six genera, emended descriptions of Arcobacter anaerophilus and the genus Arcobacter, and an assessment of genus-level boundaries for Epsilonproteobacteria using in silico genomic comparator tools.</title>
        <authorList>
            <person name="On S.L.W."/>
            <person name="Miller W.G."/>
            <person name="Biggs P."/>
            <person name="Cornelius A."/>
            <person name="Vandamme P."/>
        </authorList>
    </citation>
    <scope>NUCLEOTIDE SEQUENCE [LARGE SCALE GENOMIC DNA]</scope>
    <source>
        <strain evidence="5">LMG 26638</strain>
    </source>
</reference>
<proteinExistence type="predicted"/>
<name>A0A5C2HCE2_9BACT</name>
<reference evidence="5" key="1">
    <citation type="submission" date="2019-09" db="EMBL/GenBank/DDBJ databases">
        <title>Complete genome sequencing of four Arcobacter species reveals a diverse suite of mobile elements.</title>
        <authorList>
            <person name="Miller W.G."/>
            <person name="Yee E."/>
            <person name="Bono J.L."/>
        </authorList>
    </citation>
    <scope>NUCLEOTIDE SEQUENCE [LARGE SCALE GENOMIC DNA]</scope>
    <source>
        <strain evidence="5">LMG 26638</strain>
    </source>
</reference>
<dbReference type="Pfam" id="PF08238">
    <property type="entry name" value="Sel1"/>
    <property type="match status" value="2"/>
</dbReference>
<dbReference type="EMBL" id="CP035928">
    <property type="protein sequence ID" value="QEP33962.1"/>
    <property type="molecule type" value="Genomic_DNA"/>
</dbReference>
<dbReference type="KEGG" id="apai:APAC_0821"/>
<dbReference type="AlphaFoldDB" id="A0A5C2HCE2"/>
<dbReference type="SUPFAM" id="SSF81901">
    <property type="entry name" value="HCP-like"/>
    <property type="match status" value="1"/>
</dbReference>
<dbReference type="GO" id="GO:0046677">
    <property type="term" value="P:response to antibiotic"/>
    <property type="evidence" value="ECO:0007669"/>
    <property type="project" value="UniProtKB-KW"/>
</dbReference>
<dbReference type="Gene3D" id="1.25.40.10">
    <property type="entry name" value="Tetratricopeptide repeat domain"/>
    <property type="match status" value="1"/>
</dbReference>
<dbReference type="Proteomes" id="UP000322726">
    <property type="component" value="Chromosome"/>
</dbReference>
<dbReference type="EC" id="3.5.2.6" evidence="2"/>
<evidence type="ECO:0000256" key="4">
    <source>
        <dbReference type="ARBA" id="ARBA00023251"/>
    </source>
</evidence>
<keyword evidence="4" id="KW-0046">Antibiotic resistance</keyword>
<comment type="catalytic activity">
    <reaction evidence="1">
        <text>a beta-lactam + H2O = a substituted beta-amino acid</text>
        <dbReference type="Rhea" id="RHEA:20401"/>
        <dbReference type="ChEBI" id="CHEBI:15377"/>
        <dbReference type="ChEBI" id="CHEBI:35627"/>
        <dbReference type="ChEBI" id="CHEBI:140347"/>
        <dbReference type="EC" id="3.5.2.6"/>
    </reaction>
</comment>
<keyword evidence="3" id="KW-1015">Disulfide bond</keyword>
<dbReference type="OrthoDB" id="5343110at2"/>
<evidence type="ECO:0000313" key="6">
    <source>
        <dbReference type="Proteomes" id="UP000322726"/>
    </source>
</evidence>
<evidence type="ECO:0000256" key="1">
    <source>
        <dbReference type="ARBA" id="ARBA00001526"/>
    </source>
</evidence>
<evidence type="ECO:0000256" key="2">
    <source>
        <dbReference type="ARBA" id="ARBA00012865"/>
    </source>
</evidence>
<dbReference type="PANTHER" id="PTHR11102:SF160">
    <property type="entry name" value="ERAD-ASSOCIATED E3 UBIQUITIN-PROTEIN LIGASE COMPONENT HRD3"/>
    <property type="match status" value="1"/>
</dbReference>
<accession>A0A5C2HCE2</accession>
<sequence>MKLVVLIIIFFNLVNSTTLNKSSSQGEKLQKAIKLIKEKKNLDNAYNILLNLSNNGNIEASYILGKFYLSKITKYHDEIKAYNTILSAANKNHSKSQFLIGKFFLHGKVVEKDYEKALYYFEEASKQKLYDANCYIAYMYATGKGVFPNFGRAHQFAKDEYKRGNKFCKKVWKDYNLANYPKDKSWKIGNYLEPVK</sequence>
<evidence type="ECO:0000313" key="5">
    <source>
        <dbReference type="EMBL" id="QEP33962.1"/>
    </source>
</evidence>